<feature type="region of interest" description="Disordered" evidence="2">
    <location>
        <begin position="277"/>
        <end position="313"/>
    </location>
</feature>
<dbReference type="InterPro" id="IPR002528">
    <property type="entry name" value="MATE_fam"/>
</dbReference>
<evidence type="ECO:0000256" key="2">
    <source>
        <dbReference type="SAM" id="MobiDB-lite"/>
    </source>
</evidence>
<name>A0AAD3DHL4_9CHLO</name>
<comment type="caution">
    <text evidence="3">The sequence shown here is derived from an EMBL/GenBank/DDBJ whole genome shotgun (WGS) entry which is preliminary data.</text>
</comment>
<dbReference type="Pfam" id="PF01554">
    <property type="entry name" value="MatE"/>
    <property type="match status" value="1"/>
</dbReference>
<dbReference type="GO" id="GO:0016020">
    <property type="term" value="C:membrane"/>
    <property type="evidence" value="ECO:0007669"/>
    <property type="project" value="InterPro"/>
</dbReference>
<dbReference type="Proteomes" id="UP001054857">
    <property type="component" value="Unassembled WGS sequence"/>
</dbReference>
<dbReference type="PANTHER" id="PTHR11206">
    <property type="entry name" value="MULTIDRUG RESISTANCE PROTEIN"/>
    <property type="match status" value="1"/>
</dbReference>
<organism evidence="3 4">
    <name type="scientific">Astrephomene gubernaculifera</name>
    <dbReference type="NCBI Taxonomy" id="47775"/>
    <lineage>
        <taxon>Eukaryota</taxon>
        <taxon>Viridiplantae</taxon>
        <taxon>Chlorophyta</taxon>
        <taxon>core chlorophytes</taxon>
        <taxon>Chlorophyceae</taxon>
        <taxon>CS clade</taxon>
        <taxon>Chlamydomonadales</taxon>
        <taxon>Astrephomenaceae</taxon>
        <taxon>Astrephomene</taxon>
    </lineage>
</organism>
<protein>
    <submittedName>
        <fullName evidence="3">Uncharacterized protein</fullName>
    </submittedName>
</protein>
<dbReference type="AlphaFoldDB" id="A0AAD3DHL4"/>
<dbReference type="EMBL" id="BMAR01000001">
    <property type="protein sequence ID" value="GFR40823.1"/>
    <property type="molecule type" value="Genomic_DNA"/>
</dbReference>
<dbReference type="GO" id="GO:0015297">
    <property type="term" value="F:antiporter activity"/>
    <property type="evidence" value="ECO:0007669"/>
    <property type="project" value="InterPro"/>
</dbReference>
<accession>A0AAD3DHL4</accession>
<feature type="compositionally biased region" description="Basic and acidic residues" evidence="2">
    <location>
        <begin position="288"/>
        <end position="298"/>
    </location>
</feature>
<evidence type="ECO:0000313" key="4">
    <source>
        <dbReference type="Proteomes" id="UP001054857"/>
    </source>
</evidence>
<feature type="region of interest" description="Disordered" evidence="2">
    <location>
        <begin position="162"/>
        <end position="195"/>
    </location>
</feature>
<gene>
    <name evidence="3" type="ORF">Agub_g1446</name>
</gene>
<feature type="compositionally biased region" description="Basic and acidic residues" evidence="2">
    <location>
        <begin position="182"/>
        <end position="195"/>
    </location>
</feature>
<comment type="similarity">
    <text evidence="1">Belongs to the multi antimicrobial extrusion (MATE) (TC 2.A.66.1) family.</text>
</comment>
<feature type="non-terminal residue" evidence="3">
    <location>
        <position position="398"/>
    </location>
</feature>
<evidence type="ECO:0000256" key="1">
    <source>
        <dbReference type="ARBA" id="ARBA00010199"/>
    </source>
</evidence>
<sequence>MSTARRTAHSFTLGGGPAASMASSTIAPSCRTARVPAKQPPHGSRPYDHLRHAPAAPCTLSPTPAVAGSSSLSAICSSTTATTVAPLARVAAMRTATAVTGLVVAASPTASAVAAASKPAAAAQLRRALTTTPRHLTSCKQAAAVAAAAVIAPAPAPATASGAAQAAAVPRTEEGEEALWQQDHEQDGRDQEGKTHVEEAWIRTDAKMLGGDGGHSIVAVQQGADALVRSACGNINHASAATQEQQQQNGMEAPGPAAAAATAAAAVSSTAAVSAVAGSTTGSEEGSDVDRGSDRACEADCSSGSSGGAGAGGRGVQTRLKSALDIAAFSLPLAAQNALGYSLSALSERLVGRLGPAALSAATLATSTYSLAGLSLVWGAAAGMETLCGQAYGAGNLV</sequence>
<reference evidence="3 4" key="1">
    <citation type="journal article" date="2021" name="Sci. Rep.">
        <title>Genome sequencing of the multicellular alga Astrephomene provides insights into convergent evolution of germ-soma differentiation.</title>
        <authorList>
            <person name="Yamashita S."/>
            <person name="Yamamoto K."/>
            <person name="Matsuzaki R."/>
            <person name="Suzuki S."/>
            <person name="Yamaguchi H."/>
            <person name="Hirooka S."/>
            <person name="Minakuchi Y."/>
            <person name="Miyagishima S."/>
            <person name="Kawachi M."/>
            <person name="Toyoda A."/>
            <person name="Nozaki H."/>
        </authorList>
    </citation>
    <scope>NUCLEOTIDE SEQUENCE [LARGE SCALE GENOMIC DNA]</scope>
    <source>
        <strain evidence="3 4">NIES-4017</strain>
    </source>
</reference>
<keyword evidence="4" id="KW-1185">Reference proteome</keyword>
<proteinExistence type="inferred from homology"/>
<dbReference type="GO" id="GO:0042910">
    <property type="term" value="F:xenobiotic transmembrane transporter activity"/>
    <property type="evidence" value="ECO:0007669"/>
    <property type="project" value="InterPro"/>
</dbReference>
<evidence type="ECO:0000313" key="3">
    <source>
        <dbReference type="EMBL" id="GFR40823.1"/>
    </source>
</evidence>